<dbReference type="Pfam" id="PF07282">
    <property type="entry name" value="Cas12f1-like_TNB"/>
    <property type="match status" value="1"/>
</dbReference>
<evidence type="ECO:0000256" key="4">
    <source>
        <dbReference type="ARBA" id="ARBA00023172"/>
    </source>
</evidence>
<dbReference type="NCBIfam" id="NF040570">
    <property type="entry name" value="guided_TnpB"/>
    <property type="match status" value="1"/>
</dbReference>
<keyword evidence="8" id="KW-1185">Reference proteome</keyword>
<organism evidence="7 8">
    <name type="scientific">Nocardia vinacea</name>
    <dbReference type="NCBI Taxonomy" id="96468"/>
    <lineage>
        <taxon>Bacteria</taxon>
        <taxon>Bacillati</taxon>
        <taxon>Actinomycetota</taxon>
        <taxon>Actinomycetes</taxon>
        <taxon>Mycobacteriales</taxon>
        <taxon>Nocardiaceae</taxon>
        <taxon>Nocardia</taxon>
    </lineage>
</organism>
<protein>
    <submittedName>
        <fullName evidence="7">Transposase</fullName>
    </submittedName>
</protein>
<keyword evidence="2" id="KW-0815">Transposition</keyword>
<evidence type="ECO:0000256" key="3">
    <source>
        <dbReference type="ARBA" id="ARBA00023125"/>
    </source>
</evidence>
<sequence>MSEGVASVRYTYRLRLSASARRALLAEWDRCRWVWNQCVAESRQAHADGERIGPAALDKKLTGWRSEHDWLSVGASVPQQQIIRDFGRSRAKALKDIKDRVPQRRRAGMPRFKKKDLANPTLNYTLRGFRLRDGRLHLAGGVVARVVWSRELPAAPSSVRVYRDSIGHWYASFVVAVVDQALPATGQAIGIDWGVNAIATTTSDGHDLGHPEFGKRAATKLARYQRMMARRKPRRGQLGSNGYRVVKRRAAKLHRKVARQRQDTARKWAKAVVTDFDQLAVEDFKPRFLAKSTMARKAQDAAIGATKSALIEMGRKHGREVRLVHPAYSTMDCRMCGARAKHRLLLSERTYRCEGCGHASPRDKNSAHVMLNRAGFAPAGVDCVRPVRSSSEQAA</sequence>
<evidence type="ECO:0000313" key="7">
    <source>
        <dbReference type="EMBL" id="WUV50550.1"/>
    </source>
</evidence>
<proteinExistence type="inferred from homology"/>
<dbReference type="InterPro" id="IPR010095">
    <property type="entry name" value="Cas12f1-like_TNB"/>
</dbReference>
<dbReference type="Pfam" id="PF01385">
    <property type="entry name" value="OrfB_IS605"/>
    <property type="match status" value="1"/>
</dbReference>
<reference evidence="7" key="1">
    <citation type="submission" date="2022-10" db="EMBL/GenBank/DDBJ databases">
        <title>The complete genomes of actinobacterial strains from the NBC collection.</title>
        <authorList>
            <person name="Joergensen T.S."/>
            <person name="Alvarez Arevalo M."/>
            <person name="Sterndorff E.B."/>
            <person name="Faurdal D."/>
            <person name="Vuksanovic O."/>
            <person name="Mourched A.-S."/>
            <person name="Charusanti P."/>
            <person name="Shaw S."/>
            <person name="Blin K."/>
            <person name="Weber T."/>
        </authorList>
    </citation>
    <scope>NUCLEOTIDE SEQUENCE</scope>
    <source>
        <strain evidence="7">NBC_01482</strain>
    </source>
</reference>
<dbReference type="RefSeq" id="WP_329415323.1">
    <property type="nucleotide sequence ID" value="NZ_CP109441.1"/>
</dbReference>
<gene>
    <name evidence="7" type="ORF">OG563_21530</name>
</gene>
<name>A0ABZ1Z4S3_9NOCA</name>
<dbReference type="EMBL" id="CP109441">
    <property type="protein sequence ID" value="WUV50550.1"/>
    <property type="molecule type" value="Genomic_DNA"/>
</dbReference>
<evidence type="ECO:0000259" key="6">
    <source>
        <dbReference type="Pfam" id="PF07282"/>
    </source>
</evidence>
<keyword evidence="4" id="KW-0233">DNA recombination</keyword>
<evidence type="ECO:0000256" key="1">
    <source>
        <dbReference type="ARBA" id="ARBA00008761"/>
    </source>
</evidence>
<feature type="domain" description="Cas12f1-like TNB" evidence="6">
    <location>
        <begin position="309"/>
        <end position="368"/>
    </location>
</feature>
<accession>A0ABZ1Z4S3</accession>
<evidence type="ECO:0000313" key="8">
    <source>
        <dbReference type="Proteomes" id="UP001432062"/>
    </source>
</evidence>
<feature type="domain" description="Probable transposase IS891/IS1136/IS1341" evidence="5">
    <location>
        <begin position="174"/>
        <end position="284"/>
    </location>
</feature>
<evidence type="ECO:0000256" key="2">
    <source>
        <dbReference type="ARBA" id="ARBA00022578"/>
    </source>
</evidence>
<comment type="similarity">
    <text evidence="1">In the C-terminal section; belongs to the transposase 35 family.</text>
</comment>
<dbReference type="Proteomes" id="UP001432062">
    <property type="component" value="Chromosome"/>
</dbReference>
<evidence type="ECO:0000259" key="5">
    <source>
        <dbReference type="Pfam" id="PF01385"/>
    </source>
</evidence>
<dbReference type="InterPro" id="IPR001959">
    <property type="entry name" value="Transposase"/>
</dbReference>
<keyword evidence="3" id="KW-0238">DNA-binding</keyword>